<reference evidence="3" key="1">
    <citation type="submission" date="2013-08" db="EMBL/GenBank/DDBJ databases">
        <title>Intrasporangium oryzae NRRL B-24470.</title>
        <authorList>
            <person name="Liu H."/>
            <person name="Wang G."/>
        </authorList>
    </citation>
    <scope>NUCLEOTIDE SEQUENCE [LARGE SCALE GENOMIC DNA]</scope>
    <source>
        <strain evidence="3">Q5-1</strain>
    </source>
</reference>
<keyword evidence="3" id="KW-1185">Reference proteome</keyword>
<feature type="region of interest" description="Disordered" evidence="1">
    <location>
        <begin position="119"/>
        <end position="139"/>
    </location>
</feature>
<organism evidence="2 3">
    <name type="scientific">Intrasporangium chromatireducens Q5-1</name>
    <dbReference type="NCBI Taxonomy" id="584657"/>
    <lineage>
        <taxon>Bacteria</taxon>
        <taxon>Bacillati</taxon>
        <taxon>Actinomycetota</taxon>
        <taxon>Actinomycetes</taxon>
        <taxon>Micrococcales</taxon>
        <taxon>Intrasporangiaceae</taxon>
        <taxon>Intrasporangium</taxon>
    </lineage>
</organism>
<name>W9GCV8_9MICO</name>
<evidence type="ECO:0000313" key="3">
    <source>
        <dbReference type="Proteomes" id="UP000019494"/>
    </source>
</evidence>
<evidence type="ECO:0000256" key="1">
    <source>
        <dbReference type="SAM" id="MobiDB-lite"/>
    </source>
</evidence>
<comment type="caution">
    <text evidence="2">The sequence shown here is derived from an EMBL/GenBank/DDBJ whole genome shotgun (WGS) entry which is preliminary data.</text>
</comment>
<dbReference type="RefSeq" id="WP_034721938.1">
    <property type="nucleotide sequence ID" value="NZ_AWQS01000357.1"/>
</dbReference>
<accession>W9GCV8</accession>
<dbReference type="EMBL" id="AWQS01000357">
    <property type="protein sequence ID" value="EWT04021.1"/>
    <property type="molecule type" value="Genomic_DNA"/>
</dbReference>
<sequence length="139" mass="15235">MTTHGTYVDGKGWYDATINGYVERPDRLTKTLHSTAGQPRPFQAVEWREDDHSTPEASRQVQAAKLQADQAGAWRPDPRMEELRQLRANNPAAFDRIARGSNRIALGSYEAGLRAHVAQGGQVPKGVARPGDVVSEGQS</sequence>
<proteinExistence type="predicted"/>
<protein>
    <submittedName>
        <fullName evidence="2">Uncharacterized protein</fullName>
    </submittedName>
</protein>
<evidence type="ECO:0000313" key="2">
    <source>
        <dbReference type="EMBL" id="EWT04021.1"/>
    </source>
</evidence>
<gene>
    <name evidence="2" type="ORF">N864_16540</name>
</gene>
<dbReference type="AlphaFoldDB" id="W9GCV8"/>
<dbReference type="OrthoDB" id="4328196at2"/>
<dbReference type="Proteomes" id="UP000019494">
    <property type="component" value="Unassembled WGS sequence"/>
</dbReference>